<dbReference type="InterPro" id="IPR000871">
    <property type="entry name" value="Beta-lactam_class-A"/>
</dbReference>
<proteinExistence type="predicted"/>
<dbReference type="Pfam" id="PF13354">
    <property type="entry name" value="Beta-lactamase2"/>
    <property type="match status" value="1"/>
</dbReference>
<evidence type="ECO:0000313" key="3">
    <source>
        <dbReference type="EMBL" id="MFC5855433.1"/>
    </source>
</evidence>
<dbReference type="Proteomes" id="UP001596180">
    <property type="component" value="Unassembled WGS sequence"/>
</dbReference>
<sequence>MLLTGCFTAGHTTTGARVGRPLAQNQAPLTPANSKPAQAPPGLPDARTPAPTDVNNALTRLLEPIRKQSGTQVSVAVLEPRTGRRTVYGSQTHITASVVKVNILAALLLRAQRERQSLTPWETSTAASMIQSSDNDSASALWQRIGGGPGLADANKALGLTSTQAGPGAYWGLTRTTAADQLTLLTAVFTDHSPLSEASRHLIQTFMGRIDADQAWGVSAEGSRWQLKNGWLQRSQSQRWAINSMGRVKAHGSTFYIVVLSHGSPSMSHGISTVERAAQTAVHALRSTAPPVSPIIH</sequence>
<feature type="region of interest" description="Disordered" evidence="1">
    <location>
        <begin position="26"/>
        <end position="53"/>
    </location>
</feature>
<feature type="compositionally biased region" description="Polar residues" evidence="1">
    <location>
        <begin position="26"/>
        <end position="36"/>
    </location>
</feature>
<accession>A0ABW1E6Q8</accession>
<organism evidence="3 4">
    <name type="scientific">Streptomyces chlorus</name>
    <dbReference type="NCBI Taxonomy" id="887452"/>
    <lineage>
        <taxon>Bacteria</taxon>
        <taxon>Bacillati</taxon>
        <taxon>Actinomycetota</taxon>
        <taxon>Actinomycetes</taxon>
        <taxon>Kitasatosporales</taxon>
        <taxon>Streptomycetaceae</taxon>
        <taxon>Streptomyces</taxon>
    </lineage>
</organism>
<feature type="domain" description="Beta-lactamase class A catalytic" evidence="2">
    <location>
        <begin position="125"/>
        <end position="260"/>
    </location>
</feature>
<dbReference type="SUPFAM" id="SSF56601">
    <property type="entry name" value="beta-lactamase/transpeptidase-like"/>
    <property type="match status" value="1"/>
</dbReference>
<dbReference type="InterPro" id="IPR045155">
    <property type="entry name" value="Beta-lactam_cat"/>
</dbReference>
<dbReference type="InterPro" id="IPR012338">
    <property type="entry name" value="Beta-lactam/transpept-like"/>
</dbReference>
<keyword evidence="3" id="KW-0378">Hydrolase</keyword>
<dbReference type="GO" id="GO:0016787">
    <property type="term" value="F:hydrolase activity"/>
    <property type="evidence" value="ECO:0007669"/>
    <property type="project" value="UniProtKB-KW"/>
</dbReference>
<evidence type="ECO:0000256" key="1">
    <source>
        <dbReference type="SAM" id="MobiDB-lite"/>
    </source>
</evidence>
<evidence type="ECO:0000259" key="2">
    <source>
        <dbReference type="Pfam" id="PF13354"/>
    </source>
</evidence>
<reference evidence="4" key="1">
    <citation type="journal article" date="2019" name="Int. J. Syst. Evol. Microbiol.">
        <title>The Global Catalogue of Microorganisms (GCM) 10K type strain sequencing project: providing services to taxonomists for standard genome sequencing and annotation.</title>
        <authorList>
            <consortium name="The Broad Institute Genomics Platform"/>
            <consortium name="The Broad Institute Genome Sequencing Center for Infectious Disease"/>
            <person name="Wu L."/>
            <person name="Ma J."/>
        </authorList>
    </citation>
    <scope>NUCLEOTIDE SEQUENCE [LARGE SCALE GENOMIC DNA]</scope>
    <source>
        <strain evidence="4">JCM 10411</strain>
    </source>
</reference>
<keyword evidence="4" id="KW-1185">Reference proteome</keyword>
<name>A0ABW1E6Q8_9ACTN</name>
<dbReference type="EMBL" id="JBHSOA010000064">
    <property type="protein sequence ID" value="MFC5855433.1"/>
    <property type="molecule type" value="Genomic_DNA"/>
</dbReference>
<protein>
    <submittedName>
        <fullName evidence="3">Serine hydrolase</fullName>
    </submittedName>
</protein>
<dbReference type="RefSeq" id="WP_381368409.1">
    <property type="nucleotide sequence ID" value="NZ_JBHSOA010000064.1"/>
</dbReference>
<dbReference type="PANTHER" id="PTHR35333:SF3">
    <property type="entry name" value="BETA-LACTAMASE-TYPE TRANSPEPTIDASE FOLD CONTAINING PROTEIN"/>
    <property type="match status" value="1"/>
</dbReference>
<comment type="caution">
    <text evidence="3">The sequence shown here is derived from an EMBL/GenBank/DDBJ whole genome shotgun (WGS) entry which is preliminary data.</text>
</comment>
<dbReference type="PANTHER" id="PTHR35333">
    <property type="entry name" value="BETA-LACTAMASE"/>
    <property type="match status" value="1"/>
</dbReference>
<dbReference type="Gene3D" id="3.40.710.10">
    <property type="entry name" value="DD-peptidase/beta-lactamase superfamily"/>
    <property type="match status" value="1"/>
</dbReference>
<evidence type="ECO:0000313" key="4">
    <source>
        <dbReference type="Proteomes" id="UP001596180"/>
    </source>
</evidence>
<gene>
    <name evidence="3" type="ORF">ACFPZI_27715</name>
</gene>